<dbReference type="PANTHER" id="PTHR43300:SF4">
    <property type="entry name" value="ACYL-[ACYL-CARRIER-PROTEIN]--UDP-N-ACETYLGLUCOSAMINE O-ACYLTRANSFERASE"/>
    <property type="match status" value="1"/>
</dbReference>
<dbReference type="Proteomes" id="UP001403385">
    <property type="component" value="Unassembled WGS sequence"/>
</dbReference>
<evidence type="ECO:0000256" key="2">
    <source>
        <dbReference type="PIRSR" id="PIRSR620019-2"/>
    </source>
</evidence>
<dbReference type="InterPro" id="IPR041561">
    <property type="entry name" value="PglD_N"/>
</dbReference>
<feature type="binding site" evidence="2">
    <location>
        <position position="169"/>
    </location>
    <ligand>
        <name>acetyl-CoA</name>
        <dbReference type="ChEBI" id="CHEBI:57288"/>
    </ligand>
</feature>
<feature type="domain" description="PglD N-terminal" evidence="3">
    <location>
        <begin position="6"/>
        <end position="84"/>
    </location>
</feature>
<dbReference type="AlphaFoldDB" id="A0AAW9S3J2"/>
<evidence type="ECO:0000256" key="1">
    <source>
        <dbReference type="ARBA" id="ARBA00007274"/>
    </source>
</evidence>
<gene>
    <name evidence="4" type="ORF">AAG747_27840</name>
</gene>
<evidence type="ECO:0000313" key="4">
    <source>
        <dbReference type="EMBL" id="MEN7551759.1"/>
    </source>
</evidence>
<dbReference type="Gene3D" id="2.160.10.10">
    <property type="entry name" value="Hexapeptide repeat proteins"/>
    <property type="match status" value="1"/>
</dbReference>
<dbReference type="EMBL" id="JBDKWZ010000026">
    <property type="protein sequence ID" value="MEN7551759.1"/>
    <property type="molecule type" value="Genomic_DNA"/>
</dbReference>
<dbReference type="Gene3D" id="3.40.50.20">
    <property type="match status" value="1"/>
</dbReference>
<sequence length="223" mass="24750">MVKESKVIIYGTGKFAEYVGYMIDKDSIYEVCAYCIEKGYHNGKEHINGKAVVGFEALEECFPPEKYQLFIAIGNNYVRKRLFESSKKKGYTLIRYVSSVALIWEELVCGENIFISDNSAIQPFVTIGDNTIIIGSKIGHHSKIGNHVLLSACFLSGSVTVGESSFLGINATVKQNTVIGNNNIIGMGSVITHNTKDWEVYTGSHATRKRMVSADRIESNYLL</sequence>
<keyword evidence="5" id="KW-1185">Reference proteome</keyword>
<comment type="similarity">
    <text evidence="1">Belongs to the transferase hexapeptide repeat family.</text>
</comment>
<proteinExistence type="inferred from homology"/>
<comment type="caution">
    <text evidence="4">The sequence shown here is derived from an EMBL/GenBank/DDBJ whole genome shotgun (WGS) entry which is preliminary data.</text>
</comment>
<dbReference type="PANTHER" id="PTHR43300">
    <property type="entry name" value="ACETYLTRANSFERASE"/>
    <property type="match status" value="1"/>
</dbReference>
<reference evidence="4 5" key="1">
    <citation type="submission" date="2024-04" db="EMBL/GenBank/DDBJ databases">
        <title>Novel genus in family Flammeovirgaceae.</title>
        <authorList>
            <person name="Nguyen T.H."/>
            <person name="Vuong T.Q."/>
            <person name="Le H."/>
            <person name="Kim S.-G."/>
        </authorList>
    </citation>
    <scope>NUCLEOTIDE SEQUENCE [LARGE SCALE GENOMIC DNA]</scope>
    <source>
        <strain evidence="4 5">JCM 23209</strain>
    </source>
</reference>
<protein>
    <submittedName>
        <fullName evidence="4">Acetyltransferase</fullName>
    </submittedName>
</protein>
<dbReference type="InterPro" id="IPR011004">
    <property type="entry name" value="Trimer_LpxA-like_sf"/>
</dbReference>
<dbReference type="Pfam" id="PF00132">
    <property type="entry name" value="Hexapep"/>
    <property type="match status" value="1"/>
</dbReference>
<dbReference type="InterPro" id="IPR050179">
    <property type="entry name" value="Trans_hexapeptide_repeat"/>
</dbReference>
<evidence type="ECO:0000259" key="3">
    <source>
        <dbReference type="Pfam" id="PF17836"/>
    </source>
</evidence>
<dbReference type="SUPFAM" id="SSF51161">
    <property type="entry name" value="Trimeric LpxA-like enzymes"/>
    <property type="match status" value="1"/>
</dbReference>
<accession>A0AAW9S3J2</accession>
<feature type="binding site" evidence="2">
    <location>
        <position position="74"/>
    </location>
    <ligand>
        <name>substrate</name>
    </ligand>
</feature>
<organism evidence="4 5">
    <name type="scientific">Rapidithrix thailandica</name>
    <dbReference type="NCBI Taxonomy" id="413964"/>
    <lineage>
        <taxon>Bacteria</taxon>
        <taxon>Pseudomonadati</taxon>
        <taxon>Bacteroidota</taxon>
        <taxon>Cytophagia</taxon>
        <taxon>Cytophagales</taxon>
        <taxon>Flammeovirgaceae</taxon>
        <taxon>Rapidithrix</taxon>
    </lineage>
</organism>
<dbReference type="CDD" id="cd03360">
    <property type="entry name" value="LbH_AT_putative"/>
    <property type="match status" value="1"/>
</dbReference>
<dbReference type="Pfam" id="PF17836">
    <property type="entry name" value="PglD_N"/>
    <property type="match status" value="1"/>
</dbReference>
<evidence type="ECO:0000313" key="5">
    <source>
        <dbReference type="Proteomes" id="UP001403385"/>
    </source>
</evidence>
<name>A0AAW9S3J2_9BACT</name>
<dbReference type="InterPro" id="IPR020019">
    <property type="entry name" value="AcTrfase_PglD-like"/>
</dbReference>
<dbReference type="InterPro" id="IPR001451">
    <property type="entry name" value="Hexapep"/>
</dbReference>
<dbReference type="RefSeq" id="WP_346824538.1">
    <property type="nucleotide sequence ID" value="NZ_JBDKWZ010000026.1"/>
</dbReference>